<comment type="caution">
    <text evidence="1">The sequence shown here is derived from an EMBL/GenBank/DDBJ whole genome shotgun (WGS) entry which is preliminary data.</text>
</comment>
<reference evidence="1" key="1">
    <citation type="submission" date="2021-03" db="EMBL/GenBank/DDBJ databases">
        <authorList>
            <consortium name="DOE Joint Genome Institute"/>
            <person name="Ahrendt S."/>
            <person name="Looney B.P."/>
            <person name="Miyauchi S."/>
            <person name="Morin E."/>
            <person name="Drula E."/>
            <person name="Courty P.E."/>
            <person name="Chicoki N."/>
            <person name="Fauchery L."/>
            <person name="Kohler A."/>
            <person name="Kuo A."/>
            <person name="Labutti K."/>
            <person name="Pangilinan J."/>
            <person name="Lipzen A."/>
            <person name="Riley R."/>
            <person name="Andreopoulos W."/>
            <person name="He G."/>
            <person name="Johnson J."/>
            <person name="Barry K.W."/>
            <person name="Grigoriev I.V."/>
            <person name="Nagy L."/>
            <person name="Hibbett D."/>
            <person name="Henrissat B."/>
            <person name="Matheny P.B."/>
            <person name="Labbe J."/>
            <person name="Martin F."/>
        </authorList>
    </citation>
    <scope>NUCLEOTIDE SEQUENCE</scope>
    <source>
        <strain evidence="1">HHB10654</strain>
    </source>
</reference>
<evidence type="ECO:0000313" key="2">
    <source>
        <dbReference type="Proteomes" id="UP000814140"/>
    </source>
</evidence>
<sequence>MNDIVDSLCSSRPTEESRLLCATDGDDVGRRFGETTRRQDAWTPGGETMQAPCGAKVGHEHDILRAHTGQQDDNKVLEGYDNAAAPSFTCVRIEYAEVWVNVRHDEGSRRVRLDDSVDKMFEIVGILGTECVSNATERHASSQEFRKPSNATEDRQGRQTTLRTKDKGPWKLCVETSAPGYRRREIRGNLRILVRTEAAVASAPPTYDDLKKNFNKSMNRAHH</sequence>
<protein>
    <submittedName>
        <fullName evidence="1">Uncharacterized protein</fullName>
    </submittedName>
</protein>
<reference evidence="1" key="2">
    <citation type="journal article" date="2022" name="New Phytol.">
        <title>Evolutionary transition to the ectomycorrhizal habit in the genomes of a hyperdiverse lineage of mushroom-forming fungi.</title>
        <authorList>
            <person name="Looney B."/>
            <person name="Miyauchi S."/>
            <person name="Morin E."/>
            <person name="Drula E."/>
            <person name="Courty P.E."/>
            <person name="Kohler A."/>
            <person name="Kuo A."/>
            <person name="LaButti K."/>
            <person name="Pangilinan J."/>
            <person name="Lipzen A."/>
            <person name="Riley R."/>
            <person name="Andreopoulos W."/>
            <person name="He G."/>
            <person name="Johnson J."/>
            <person name="Nolan M."/>
            <person name="Tritt A."/>
            <person name="Barry K.W."/>
            <person name="Grigoriev I.V."/>
            <person name="Nagy L.G."/>
            <person name="Hibbett D."/>
            <person name="Henrissat B."/>
            <person name="Matheny P.B."/>
            <person name="Labbe J."/>
            <person name="Martin F.M."/>
        </authorList>
    </citation>
    <scope>NUCLEOTIDE SEQUENCE</scope>
    <source>
        <strain evidence="1">HHB10654</strain>
    </source>
</reference>
<name>A0ACB8SLB0_9AGAM</name>
<dbReference type="EMBL" id="MU277251">
    <property type="protein sequence ID" value="KAI0057164.1"/>
    <property type="molecule type" value="Genomic_DNA"/>
</dbReference>
<dbReference type="Proteomes" id="UP000814140">
    <property type="component" value="Unassembled WGS sequence"/>
</dbReference>
<accession>A0ACB8SLB0</accession>
<gene>
    <name evidence="1" type="ORF">BV25DRAFT_1902836</name>
</gene>
<keyword evidence="2" id="KW-1185">Reference proteome</keyword>
<evidence type="ECO:0000313" key="1">
    <source>
        <dbReference type="EMBL" id="KAI0057164.1"/>
    </source>
</evidence>
<organism evidence="1 2">
    <name type="scientific">Artomyces pyxidatus</name>
    <dbReference type="NCBI Taxonomy" id="48021"/>
    <lineage>
        <taxon>Eukaryota</taxon>
        <taxon>Fungi</taxon>
        <taxon>Dikarya</taxon>
        <taxon>Basidiomycota</taxon>
        <taxon>Agaricomycotina</taxon>
        <taxon>Agaricomycetes</taxon>
        <taxon>Russulales</taxon>
        <taxon>Auriscalpiaceae</taxon>
        <taxon>Artomyces</taxon>
    </lineage>
</organism>
<proteinExistence type="predicted"/>